<dbReference type="PANTHER" id="PTHR46115">
    <property type="entry name" value="THIOREDOXIN-LIKE PROTEIN 1"/>
    <property type="match status" value="1"/>
</dbReference>
<organism evidence="3 4">
    <name type="scientific">Priapulus caudatus</name>
    <name type="common">Priapulid worm</name>
    <dbReference type="NCBI Taxonomy" id="37621"/>
    <lineage>
        <taxon>Eukaryota</taxon>
        <taxon>Metazoa</taxon>
        <taxon>Ecdysozoa</taxon>
        <taxon>Scalidophora</taxon>
        <taxon>Priapulida</taxon>
        <taxon>Priapulimorpha</taxon>
        <taxon>Priapulimorphida</taxon>
        <taxon>Priapulidae</taxon>
        <taxon>Priapulus</taxon>
    </lineage>
</organism>
<proteinExistence type="predicted"/>
<dbReference type="Gene3D" id="3.40.30.10">
    <property type="entry name" value="Glutaredoxin"/>
    <property type="match status" value="1"/>
</dbReference>
<dbReference type="CDD" id="cd02947">
    <property type="entry name" value="TRX_family"/>
    <property type="match status" value="1"/>
</dbReference>
<protein>
    <submittedName>
        <fullName evidence="4">Thioredoxin-2-like</fullName>
    </submittedName>
</protein>
<keyword evidence="1" id="KW-1015">Disulfide bond</keyword>
<keyword evidence="3" id="KW-1185">Reference proteome</keyword>
<feature type="domain" description="Thioredoxin" evidence="2">
    <location>
        <begin position="1"/>
        <end position="107"/>
    </location>
</feature>
<dbReference type="RefSeq" id="XP_014678632.1">
    <property type="nucleotide sequence ID" value="XM_014823146.1"/>
</dbReference>
<dbReference type="SUPFAM" id="SSF52833">
    <property type="entry name" value="Thioredoxin-like"/>
    <property type="match status" value="1"/>
</dbReference>
<dbReference type="InterPro" id="IPR036249">
    <property type="entry name" value="Thioredoxin-like_sf"/>
</dbReference>
<evidence type="ECO:0000313" key="3">
    <source>
        <dbReference type="Proteomes" id="UP000695022"/>
    </source>
</evidence>
<dbReference type="GeneID" id="106818436"/>
<dbReference type="InterPro" id="IPR017937">
    <property type="entry name" value="Thioredoxin_CS"/>
</dbReference>
<sequence length="107" mass="11683">MPMVKEINSPTELETALKEAGGKLVVIDFYADWCGPCKQIAPKILAMSDELSDVVFLKVNVDDCDEIAADYDVSAMPTFVFLKDGKKVDNLIGANVDQLKSKIASNK</sequence>
<dbReference type="PRINTS" id="PR00421">
    <property type="entry name" value="THIOREDOXIN"/>
</dbReference>
<dbReference type="InterPro" id="IPR013766">
    <property type="entry name" value="Thioredoxin_domain"/>
</dbReference>
<evidence type="ECO:0000259" key="2">
    <source>
        <dbReference type="PROSITE" id="PS51352"/>
    </source>
</evidence>
<dbReference type="Proteomes" id="UP000695022">
    <property type="component" value="Unplaced"/>
</dbReference>
<gene>
    <name evidence="4" type="primary">LOC106818436</name>
</gene>
<dbReference type="PROSITE" id="PS00194">
    <property type="entry name" value="THIOREDOXIN_1"/>
    <property type="match status" value="1"/>
</dbReference>
<name>A0ABM1F2G1_PRICU</name>
<evidence type="ECO:0000313" key="4">
    <source>
        <dbReference type="RefSeq" id="XP_014678632.1"/>
    </source>
</evidence>
<dbReference type="Pfam" id="PF00085">
    <property type="entry name" value="Thioredoxin"/>
    <property type="match status" value="1"/>
</dbReference>
<reference evidence="4" key="1">
    <citation type="submission" date="2025-08" db="UniProtKB">
        <authorList>
            <consortium name="RefSeq"/>
        </authorList>
    </citation>
    <scope>IDENTIFICATION</scope>
</reference>
<accession>A0ABM1F2G1</accession>
<dbReference type="PROSITE" id="PS51352">
    <property type="entry name" value="THIOREDOXIN_2"/>
    <property type="match status" value="1"/>
</dbReference>
<evidence type="ECO:0000256" key="1">
    <source>
        <dbReference type="ARBA" id="ARBA00023157"/>
    </source>
</evidence>